<feature type="compositionally biased region" description="Gly residues" evidence="1">
    <location>
        <begin position="143"/>
        <end position="157"/>
    </location>
</feature>
<organism evidence="2 3">
    <name type="scientific">Cuscuta europaea</name>
    <name type="common">European dodder</name>
    <dbReference type="NCBI Taxonomy" id="41803"/>
    <lineage>
        <taxon>Eukaryota</taxon>
        <taxon>Viridiplantae</taxon>
        <taxon>Streptophyta</taxon>
        <taxon>Embryophyta</taxon>
        <taxon>Tracheophyta</taxon>
        <taxon>Spermatophyta</taxon>
        <taxon>Magnoliopsida</taxon>
        <taxon>eudicotyledons</taxon>
        <taxon>Gunneridae</taxon>
        <taxon>Pentapetalae</taxon>
        <taxon>asterids</taxon>
        <taxon>lamiids</taxon>
        <taxon>Solanales</taxon>
        <taxon>Convolvulaceae</taxon>
        <taxon>Cuscuteae</taxon>
        <taxon>Cuscuta</taxon>
        <taxon>Cuscuta subgen. Cuscuta</taxon>
    </lineage>
</organism>
<comment type="caution">
    <text evidence="2">The sequence shown here is derived from an EMBL/GenBank/DDBJ whole genome shotgun (WGS) entry which is preliminary data.</text>
</comment>
<evidence type="ECO:0000256" key="1">
    <source>
        <dbReference type="SAM" id="MobiDB-lite"/>
    </source>
</evidence>
<keyword evidence="3" id="KW-1185">Reference proteome</keyword>
<sequence>MVPGNSDFRFDRRRMFHQNGFSPNGKCSGGHLRDNRPGGSWRRHRRNPAAIGSHPPLRHLAPDDATKHRRDQSVQGRAPKARAHQLPSFRAGLRLAHVGLLQSARHHGVPRGGPKGLRRNSRRRAQPPEPDGARGQVLDEAVGSGGAGPAFQGGAGLLGSEVVPARQPPVQAGSARAPQRRLRQGVGPDHD</sequence>
<dbReference type="AlphaFoldDB" id="A0A9P0ZWX7"/>
<dbReference type="EMBL" id="CAMAPE010000075">
    <property type="protein sequence ID" value="CAH9118075.1"/>
    <property type="molecule type" value="Genomic_DNA"/>
</dbReference>
<dbReference type="Proteomes" id="UP001152484">
    <property type="component" value="Unassembled WGS sequence"/>
</dbReference>
<dbReference type="OrthoDB" id="10344513at2759"/>
<evidence type="ECO:0000313" key="3">
    <source>
        <dbReference type="Proteomes" id="UP001152484"/>
    </source>
</evidence>
<gene>
    <name evidence="2" type="ORF">CEURO_LOCUS21789</name>
</gene>
<name>A0A9P0ZWX7_CUSEU</name>
<proteinExistence type="predicted"/>
<feature type="region of interest" description="Disordered" evidence="1">
    <location>
        <begin position="102"/>
        <end position="191"/>
    </location>
</feature>
<feature type="region of interest" description="Disordered" evidence="1">
    <location>
        <begin position="17"/>
        <end position="89"/>
    </location>
</feature>
<feature type="compositionally biased region" description="Basic residues" evidence="1">
    <location>
        <begin position="116"/>
        <end position="125"/>
    </location>
</feature>
<evidence type="ECO:0000313" key="2">
    <source>
        <dbReference type="EMBL" id="CAH9118075.1"/>
    </source>
</evidence>
<protein>
    <submittedName>
        <fullName evidence="2">Uncharacterized protein</fullName>
    </submittedName>
</protein>
<accession>A0A9P0ZWX7</accession>
<reference evidence="2" key="1">
    <citation type="submission" date="2022-07" db="EMBL/GenBank/DDBJ databases">
        <authorList>
            <person name="Macas J."/>
            <person name="Novak P."/>
            <person name="Neumann P."/>
        </authorList>
    </citation>
    <scope>NUCLEOTIDE SEQUENCE</scope>
</reference>